<feature type="region of interest" description="Disordered" evidence="1">
    <location>
        <begin position="1"/>
        <end position="45"/>
    </location>
</feature>
<sequence>FGVAEHQMIHGPHPHASPRGPGEQPQRAASAVRRPRGGGRWAAGGPRRFRRGGLGVFAEGPSRRVMDTDAAERAFLAIELSAPVSIVSHGGCPDGAAAAVILGRALRARNPAAELHFVEQRHSTKNSVGITAEGATVIFVDISPNVDDVPVLRRAKQVIVIDHHASEVESMERVRRAVPSLLDFSVCNERECGTSLAQAFVGSAFCLDEDILQAVWQSDVFMHQVPERCADTVRPIMGWLLKDGQGNTSIELMEQLVDGKASCLERGARLVQEVEEHTEDIFGQRRLVHESPELKVMLVDIPPDRRKPAVDLQAYQRAIDTLQSEKPTIFATLDRFVLPSGNWYLGLRRAGEGVDVGAVAKLLLHEAGGGFVSGGGHPFAAGAQHSDPAVAEGAVVAAVVAAARRASAARAAEPPPLPAGGWPAAAEGRAAGAKRGSGEALGDGCLACRARVLPADEERGPWRPRRERGIPPRLSVFHRARPPRGDPKVRGAAGAAGEAPAISGSGRRFPCRGLAWRVSPRAPLQERGRFFLGEVVLRLAPPAPARGLARTRERFWQANTAAARQPQEGWGRAFSQRARPVCRLLMHRKSLILANLLAACAAGPQRVEERGSAVKSEPCFSRATIQHGWRGQGSDAALVRTGAAQLPGDLPPSGERGAPSASAEQAVGGEPGWGTCCGIPLSAGPQRQEQAFSVSLPPRGGAVAPSSLWYASAQLARGLGRARARAGRGHAGVTQLSCASGFLDYT</sequence>
<accession>A0ABN9QPD4</accession>
<proteinExistence type="predicted"/>
<reference evidence="2" key="1">
    <citation type="submission" date="2023-10" db="EMBL/GenBank/DDBJ databases">
        <authorList>
            <person name="Chen Y."/>
            <person name="Shah S."/>
            <person name="Dougan E. K."/>
            <person name="Thang M."/>
            <person name="Chan C."/>
        </authorList>
    </citation>
    <scope>NUCLEOTIDE SEQUENCE [LARGE SCALE GENOMIC DNA]</scope>
</reference>
<evidence type="ECO:0008006" key="4">
    <source>
        <dbReference type="Google" id="ProtNLM"/>
    </source>
</evidence>
<comment type="caution">
    <text evidence="2">The sequence shown here is derived from an EMBL/GenBank/DDBJ whole genome shotgun (WGS) entry which is preliminary data.</text>
</comment>
<dbReference type="EMBL" id="CAUYUJ010004080">
    <property type="protein sequence ID" value="CAK0808040.1"/>
    <property type="molecule type" value="Genomic_DNA"/>
</dbReference>
<evidence type="ECO:0000256" key="1">
    <source>
        <dbReference type="SAM" id="MobiDB-lite"/>
    </source>
</evidence>
<feature type="non-terminal residue" evidence="2">
    <location>
        <position position="1"/>
    </location>
</feature>
<name>A0ABN9QPD4_9DINO</name>
<organism evidence="2 3">
    <name type="scientific">Prorocentrum cordatum</name>
    <dbReference type="NCBI Taxonomy" id="2364126"/>
    <lineage>
        <taxon>Eukaryota</taxon>
        <taxon>Sar</taxon>
        <taxon>Alveolata</taxon>
        <taxon>Dinophyceae</taxon>
        <taxon>Prorocentrales</taxon>
        <taxon>Prorocentraceae</taxon>
        <taxon>Prorocentrum</taxon>
    </lineage>
</organism>
<dbReference type="InterPro" id="IPR038763">
    <property type="entry name" value="DHH_sf"/>
</dbReference>
<dbReference type="Proteomes" id="UP001189429">
    <property type="component" value="Unassembled WGS sequence"/>
</dbReference>
<keyword evidence="3" id="KW-1185">Reference proteome</keyword>
<evidence type="ECO:0000313" key="2">
    <source>
        <dbReference type="EMBL" id="CAK0808040.1"/>
    </source>
</evidence>
<feature type="region of interest" description="Disordered" evidence="1">
    <location>
        <begin position="476"/>
        <end position="501"/>
    </location>
</feature>
<dbReference type="SUPFAM" id="SSF64182">
    <property type="entry name" value="DHH phosphoesterases"/>
    <property type="match status" value="1"/>
</dbReference>
<protein>
    <recommendedName>
        <fullName evidence="4">DHHA1 domain-containing protein</fullName>
    </recommendedName>
</protein>
<evidence type="ECO:0000313" key="3">
    <source>
        <dbReference type="Proteomes" id="UP001189429"/>
    </source>
</evidence>
<feature type="compositionally biased region" description="Low complexity" evidence="1">
    <location>
        <begin position="491"/>
        <end position="501"/>
    </location>
</feature>
<gene>
    <name evidence="2" type="ORF">PCOR1329_LOCUS13752</name>
</gene>
<feature type="region of interest" description="Disordered" evidence="1">
    <location>
        <begin position="644"/>
        <end position="668"/>
    </location>
</feature>